<dbReference type="HOGENOM" id="CLU_000134_45_7_1"/>
<dbReference type="GO" id="GO:0005634">
    <property type="term" value="C:nucleus"/>
    <property type="evidence" value="ECO:0000318"/>
    <property type="project" value="GO_Central"/>
</dbReference>
<dbReference type="Proteomes" id="UP000001593">
    <property type="component" value="Unassembled WGS sequence"/>
</dbReference>
<dbReference type="eggNOG" id="KOG4214">
    <property type="taxonomic scope" value="Eukaryota"/>
</dbReference>
<dbReference type="InterPro" id="IPR002110">
    <property type="entry name" value="Ankyrin_rpt"/>
</dbReference>
<dbReference type="Gene3D" id="1.25.40.20">
    <property type="entry name" value="Ankyrin repeat-containing domain"/>
    <property type="match status" value="1"/>
</dbReference>
<dbReference type="PROSITE" id="PS50088">
    <property type="entry name" value="ANK_REPEAT"/>
    <property type="match status" value="2"/>
</dbReference>
<proteinExistence type="predicted"/>
<dbReference type="EMBL" id="DS469557">
    <property type="protein sequence ID" value="EDO43094.1"/>
    <property type="molecule type" value="Genomic_DNA"/>
</dbReference>
<dbReference type="PANTHER" id="PTHR24176">
    <property type="entry name" value="ANKYRIN REPEAT DOMAIN-CONTAINING PROTEIN 31-RELATED"/>
    <property type="match status" value="1"/>
</dbReference>
<dbReference type="InterPro" id="IPR042334">
    <property type="entry name" value="ANKRD31"/>
</dbReference>
<protein>
    <recommendedName>
        <fullName evidence="4">Myotrophin</fullName>
    </recommendedName>
</protein>
<dbReference type="InterPro" id="IPR036770">
    <property type="entry name" value="Ankyrin_rpt-contain_sf"/>
</dbReference>
<dbReference type="OrthoDB" id="426293at2759"/>
<accession>A7RZH7</accession>
<gene>
    <name evidence="2" type="ORF">NEMVEDRAFT_v1g241764</name>
</gene>
<organism evidence="2 3">
    <name type="scientific">Nematostella vectensis</name>
    <name type="common">Starlet sea anemone</name>
    <dbReference type="NCBI Taxonomy" id="45351"/>
    <lineage>
        <taxon>Eukaryota</taxon>
        <taxon>Metazoa</taxon>
        <taxon>Cnidaria</taxon>
        <taxon>Anthozoa</taxon>
        <taxon>Hexacorallia</taxon>
        <taxon>Actiniaria</taxon>
        <taxon>Edwardsiidae</taxon>
        <taxon>Nematostella</taxon>
    </lineage>
</organism>
<dbReference type="STRING" id="45351.A7RZH7"/>
<dbReference type="SUPFAM" id="SSF48403">
    <property type="entry name" value="Ankyrin repeat"/>
    <property type="match status" value="1"/>
</dbReference>
<dbReference type="Pfam" id="PF12796">
    <property type="entry name" value="Ank_2"/>
    <property type="match status" value="1"/>
</dbReference>
<dbReference type="PROSITE" id="PS50297">
    <property type="entry name" value="ANK_REP_REGION"/>
    <property type="match status" value="1"/>
</dbReference>
<dbReference type="AlphaFoldDB" id="A7RZH7"/>
<evidence type="ECO:0000313" key="3">
    <source>
        <dbReference type="Proteomes" id="UP000001593"/>
    </source>
</evidence>
<sequence>MAEEIRWAFQNADMDKIDELLKKGLDPNKPLGSNGRRPIHVASDYGHLNVIQKLVESGADVNVKDTNGIEPLFDTICEGHVSCAKFLLEKGANANGTGPDGSPYITSADNSEIKELLKSHGAK</sequence>
<dbReference type="PRINTS" id="PR01415">
    <property type="entry name" value="ANKYRIN"/>
</dbReference>
<dbReference type="KEGG" id="nve:5515010"/>
<dbReference type="PhylomeDB" id="A7RZH7"/>
<dbReference type="InParanoid" id="A7RZH7"/>
<dbReference type="PANTHER" id="PTHR24176:SF14">
    <property type="entry name" value="ANKYRIN REPEAT DOMAIN-CONTAINING PROTEIN 31"/>
    <property type="match status" value="1"/>
</dbReference>
<dbReference type="OMA" id="WEGHTRC"/>
<feature type="repeat" description="ANK" evidence="1">
    <location>
        <begin position="34"/>
        <end position="66"/>
    </location>
</feature>
<name>A7RZH7_NEMVE</name>
<feature type="repeat" description="ANK" evidence="1">
    <location>
        <begin position="67"/>
        <end position="99"/>
    </location>
</feature>
<dbReference type="SMART" id="SM00248">
    <property type="entry name" value="ANK"/>
    <property type="match status" value="2"/>
</dbReference>
<dbReference type="GO" id="GO:0005737">
    <property type="term" value="C:cytoplasm"/>
    <property type="evidence" value="ECO:0000318"/>
    <property type="project" value="GO_Central"/>
</dbReference>
<evidence type="ECO:0008006" key="4">
    <source>
        <dbReference type="Google" id="ProtNLM"/>
    </source>
</evidence>
<dbReference type="GO" id="GO:2000812">
    <property type="term" value="P:regulation of barbed-end actin filament capping"/>
    <property type="evidence" value="ECO:0000318"/>
    <property type="project" value="GO_Central"/>
</dbReference>
<evidence type="ECO:0000256" key="1">
    <source>
        <dbReference type="PROSITE-ProRule" id="PRU00023"/>
    </source>
</evidence>
<keyword evidence="1" id="KW-0040">ANK repeat</keyword>
<evidence type="ECO:0000313" key="2">
    <source>
        <dbReference type="EMBL" id="EDO43094.1"/>
    </source>
</evidence>
<reference evidence="2 3" key="1">
    <citation type="journal article" date="2007" name="Science">
        <title>Sea anemone genome reveals ancestral eumetazoan gene repertoire and genomic organization.</title>
        <authorList>
            <person name="Putnam N.H."/>
            <person name="Srivastava M."/>
            <person name="Hellsten U."/>
            <person name="Dirks B."/>
            <person name="Chapman J."/>
            <person name="Salamov A."/>
            <person name="Terry A."/>
            <person name="Shapiro H."/>
            <person name="Lindquist E."/>
            <person name="Kapitonov V.V."/>
            <person name="Jurka J."/>
            <person name="Genikhovich G."/>
            <person name="Grigoriev I.V."/>
            <person name="Lucas S.M."/>
            <person name="Steele R.E."/>
            <person name="Finnerty J.R."/>
            <person name="Technau U."/>
            <person name="Martindale M.Q."/>
            <person name="Rokhsar D.S."/>
        </authorList>
    </citation>
    <scope>NUCLEOTIDE SEQUENCE [LARGE SCALE GENOMIC DNA]</scope>
    <source>
        <strain evidence="3">CH2 X CH6</strain>
    </source>
</reference>
<keyword evidence="3" id="KW-1185">Reference proteome</keyword>